<sequence>IVVKALNNTTSLNSLIPTLLVFSVYLRINTDLPLLPNIVAYVTAIKKVIKMLAYNYVKVDISYTLKIRNRLAAYNILNASLRSPILI</sequence>
<accession>A0A6A6RGA0</accession>
<keyword evidence="2" id="KW-1185">Reference proteome</keyword>
<dbReference type="AlphaFoldDB" id="A0A6A6RGA0"/>
<name>A0A6A6RGA0_9PLEO</name>
<gene>
    <name evidence="1" type="ORF">P280DRAFT_414250</name>
</gene>
<evidence type="ECO:0000313" key="2">
    <source>
        <dbReference type="Proteomes" id="UP000799753"/>
    </source>
</evidence>
<feature type="non-terminal residue" evidence="1">
    <location>
        <position position="1"/>
    </location>
</feature>
<evidence type="ECO:0000313" key="1">
    <source>
        <dbReference type="EMBL" id="KAF2634230.1"/>
    </source>
</evidence>
<protein>
    <submittedName>
        <fullName evidence="1">Uncharacterized protein</fullName>
    </submittedName>
</protein>
<dbReference type="Proteomes" id="UP000799753">
    <property type="component" value="Unassembled WGS sequence"/>
</dbReference>
<dbReference type="EMBL" id="MU006850">
    <property type="protein sequence ID" value="KAF2634230.1"/>
    <property type="molecule type" value="Genomic_DNA"/>
</dbReference>
<dbReference type="OrthoDB" id="3795411at2759"/>
<reference evidence="1" key="1">
    <citation type="journal article" date="2020" name="Stud. Mycol.">
        <title>101 Dothideomycetes genomes: a test case for predicting lifestyles and emergence of pathogens.</title>
        <authorList>
            <person name="Haridas S."/>
            <person name="Albert R."/>
            <person name="Binder M."/>
            <person name="Bloem J."/>
            <person name="Labutti K."/>
            <person name="Salamov A."/>
            <person name="Andreopoulos B."/>
            <person name="Baker S."/>
            <person name="Barry K."/>
            <person name="Bills G."/>
            <person name="Bluhm B."/>
            <person name="Cannon C."/>
            <person name="Castanera R."/>
            <person name="Culley D."/>
            <person name="Daum C."/>
            <person name="Ezra D."/>
            <person name="Gonzalez J."/>
            <person name="Henrissat B."/>
            <person name="Kuo A."/>
            <person name="Liang C."/>
            <person name="Lipzen A."/>
            <person name="Lutzoni F."/>
            <person name="Magnuson J."/>
            <person name="Mondo S."/>
            <person name="Nolan M."/>
            <person name="Ohm R."/>
            <person name="Pangilinan J."/>
            <person name="Park H.-J."/>
            <person name="Ramirez L."/>
            <person name="Alfaro M."/>
            <person name="Sun H."/>
            <person name="Tritt A."/>
            <person name="Yoshinaga Y."/>
            <person name="Zwiers L.-H."/>
            <person name="Turgeon B."/>
            <person name="Goodwin S."/>
            <person name="Spatafora J."/>
            <person name="Crous P."/>
            <person name="Grigoriev I."/>
        </authorList>
    </citation>
    <scope>NUCLEOTIDE SEQUENCE</scope>
    <source>
        <strain evidence="1">CBS 473.64</strain>
    </source>
</reference>
<proteinExistence type="predicted"/>
<organism evidence="1 2">
    <name type="scientific">Massarina eburnea CBS 473.64</name>
    <dbReference type="NCBI Taxonomy" id="1395130"/>
    <lineage>
        <taxon>Eukaryota</taxon>
        <taxon>Fungi</taxon>
        <taxon>Dikarya</taxon>
        <taxon>Ascomycota</taxon>
        <taxon>Pezizomycotina</taxon>
        <taxon>Dothideomycetes</taxon>
        <taxon>Pleosporomycetidae</taxon>
        <taxon>Pleosporales</taxon>
        <taxon>Massarineae</taxon>
        <taxon>Massarinaceae</taxon>
        <taxon>Massarina</taxon>
    </lineage>
</organism>